<feature type="transmembrane region" description="Helical" evidence="5">
    <location>
        <begin position="178"/>
        <end position="196"/>
    </location>
</feature>
<dbReference type="PRINTS" id="PR01415">
    <property type="entry name" value="ANKYRIN"/>
</dbReference>
<dbReference type="SUPFAM" id="SSF48403">
    <property type="entry name" value="Ankyrin repeat"/>
    <property type="match status" value="2"/>
</dbReference>
<evidence type="ECO:0000256" key="2">
    <source>
        <dbReference type="ARBA" id="ARBA00023043"/>
    </source>
</evidence>
<keyword evidence="5" id="KW-0812">Transmembrane</keyword>
<evidence type="ECO:0000313" key="6">
    <source>
        <dbReference type="EMBL" id="MBD7987215.1"/>
    </source>
</evidence>
<dbReference type="PROSITE" id="PS50088">
    <property type="entry name" value="ANK_REPEAT"/>
    <property type="match status" value="9"/>
</dbReference>
<dbReference type="PROSITE" id="PS50297">
    <property type="entry name" value="ANK_REP_REGION"/>
    <property type="match status" value="6"/>
</dbReference>
<gene>
    <name evidence="6" type="ORF">H9645_04165</name>
</gene>
<dbReference type="InterPro" id="IPR002110">
    <property type="entry name" value="Ankyrin_rpt"/>
</dbReference>
<proteinExistence type="predicted"/>
<sequence>MPERASMKTWLPLVAGVLLALLAGAPEAAVAALAACLAQPALALGLRARLGGGLPAGAALRRDLLAVLLLWSLALAAGALLVGWPLSALVASRGASPGPALALSATAGLGVIALWRLWPLWQRAEGEGGRTLAGHWSSLDEVDGSSWRGLGAALAIAAILALALALAWPGLVAGGARWILAVLAAIAWPLLHLALLRTPLAQVALDVLEMPEPAHPAALDDAEAAAADPVAALYAAARGGRVERALDLLAQGADPHARPEPESRDQRSLAVLAAVLPDLRLLRDLITRGVDLNDAHAGLTPLLAATRDSWHGRPEAVMTLLANGADPRAADRDGNTPLHHAARSSDPGVAALLRDAAAELDARNADGVTPLGIACGCGNWRLARFLLERGARTEPEGGSPPLLAAAGGDDDDAAGVALLLRHKARVDARDARGRSALHEAALAGHVEIMAALLEAKADADARDAAGRTPLLDAAAGGHAAALDLLAGRADVHAVDAEGRNALHLACLCGSGSAALATRLLELEVDAQLADEGGKRPVEHAASGGRWAMVAVLDPAHPLPASVLGGDSEAPVDRAPLEVLREQLAEGRFEELEPLAQLVSPAELGGLLLDGESPPAPARIEWLLRNGADPDARAEGEDTALLQLLGRGTAALPAAQALLRGGASPAGAGGLARFLEACVREDQAARGLEQFALELVERGADILAPSPGGDPAAGLAVRLGWMRLLERLVADGVDLDRRDGHGMTALHLAAALGREPALRLLVRGGASPAVRAADGQTPLGVALSAGRRDLADWLDWTGWTLPGRPLREADVPAAAMAGDAGAVRRLLDLGFAVDAVDDKGCTGLLRAAGGGHAEVLELLLERGADPQRAAHTGATPLSAAVSMRHGVIVERLLRAKVALEHRLPGDVTVLMIAAALGMPDICARLLTAGANIQAADAQGLTPLHCAALYGFTARDRPRLLALFDTLLLAGAEADAEAAGGVTPLLLLLGARAEPGTACDEDVVQAAVDRLLDEDTRLDAQDPRGFGPLHLTALHGLLRLARHLLRAGCDPDLRDALNRTPREVAVMRGFIDVAAEFAPPPSGVSMARFLRDRG</sequence>
<feature type="repeat" description="ANK" evidence="3">
    <location>
        <begin position="838"/>
        <end position="870"/>
    </location>
</feature>
<organism evidence="6 7">
    <name type="scientific">Luteimonas colneyensis</name>
    <dbReference type="NCBI Taxonomy" id="2762230"/>
    <lineage>
        <taxon>Bacteria</taxon>
        <taxon>Pseudomonadati</taxon>
        <taxon>Pseudomonadota</taxon>
        <taxon>Gammaproteobacteria</taxon>
        <taxon>Lysobacterales</taxon>
        <taxon>Lysobacteraceae</taxon>
        <taxon>Luteimonas</taxon>
    </lineage>
</organism>
<comment type="caution">
    <text evidence="6">The sequence shown here is derived from an EMBL/GenBank/DDBJ whole genome shotgun (WGS) entry which is preliminary data.</text>
</comment>
<dbReference type="Pfam" id="PF00023">
    <property type="entry name" value="Ank"/>
    <property type="match status" value="1"/>
</dbReference>
<feature type="transmembrane region" description="Helical" evidence="5">
    <location>
        <begin position="64"/>
        <end position="86"/>
    </location>
</feature>
<accession>A0ABR8UGR0</accession>
<dbReference type="Proteomes" id="UP000647183">
    <property type="component" value="Unassembled WGS sequence"/>
</dbReference>
<feature type="transmembrane region" description="Helical" evidence="5">
    <location>
        <begin position="98"/>
        <end position="118"/>
    </location>
</feature>
<protein>
    <submittedName>
        <fullName evidence="6">Ankyrin repeat domain-containing protein</fullName>
    </submittedName>
</protein>
<keyword evidence="1" id="KW-0677">Repeat</keyword>
<dbReference type="Pfam" id="PF13637">
    <property type="entry name" value="Ank_4"/>
    <property type="match status" value="1"/>
</dbReference>
<feature type="repeat" description="ANK" evidence="3">
    <location>
        <begin position="740"/>
        <end position="772"/>
    </location>
</feature>
<feature type="repeat" description="ANK" evidence="3">
    <location>
        <begin position="497"/>
        <end position="531"/>
    </location>
</feature>
<evidence type="ECO:0000256" key="4">
    <source>
        <dbReference type="SAM" id="MobiDB-lite"/>
    </source>
</evidence>
<dbReference type="Pfam" id="PF12796">
    <property type="entry name" value="Ank_2"/>
    <property type="match status" value="4"/>
</dbReference>
<dbReference type="SMART" id="SM00248">
    <property type="entry name" value="ANK"/>
    <property type="match status" value="15"/>
</dbReference>
<feature type="repeat" description="ANK" evidence="3">
    <location>
        <begin position="1022"/>
        <end position="1054"/>
    </location>
</feature>
<evidence type="ECO:0000256" key="5">
    <source>
        <dbReference type="SAM" id="Phobius"/>
    </source>
</evidence>
<keyword evidence="2 3" id="KW-0040">ANK repeat</keyword>
<dbReference type="PANTHER" id="PTHR24198">
    <property type="entry name" value="ANKYRIN REPEAT AND PROTEIN KINASE DOMAIN-CONTAINING PROTEIN"/>
    <property type="match status" value="1"/>
</dbReference>
<feature type="repeat" description="ANK" evidence="3">
    <location>
        <begin position="333"/>
        <end position="365"/>
    </location>
</feature>
<keyword evidence="5" id="KW-1133">Transmembrane helix</keyword>
<evidence type="ECO:0000256" key="1">
    <source>
        <dbReference type="ARBA" id="ARBA00022737"/>
    </source>
</evidence>
<dbReference type="Gene3D" id="1.25.40.20">
    <property type="entry name" value="Ankyrin repeat-containing domain"/>
    <property type="match status" value="7"/>
</dbReference>
<dbReference type="InterPro" id="IPR036770">
    <property type="entry name" value="Ankyrin_rpt-contain_sf"/>
</dbReference>
<feature type="transmembrane region" description="Helical" evidence="5">
    <location>
        <begin position="150"/>
        <end position="171"/>
    </location>
</feature>
<feature type="repeat" description="ANK" evidence="3">
    <location>
        <begin position="366"/>
        <end position="398"/>
    </location>
</feature>
<dbReference type="EMBL" id="JACSQJ010000002">
    <property type="protein sequence ID" value="MBD7987215.1"/>
    <property type="molecule type" value="Genomic_DNA"/>
</dbReference>
<feature type="repeat" description="ANK" evidence="3">
    <location>
        <begin position="432"/>
        <end position="464"/>
    </location>
</feature>
<dbReference type="PANTHER" id="PTHR24198:SF165">
    <property type="entry name" value="ANKYRIN REPEAT-CONTAINING PROTEIN-RELATED"/>
    <property type="match status" value="1"/>
</dbReference>
<reference evidence="6 7" key="1">
    <citation type="submission" date="2020-08" db="EMBL/GenBank/DDBJ databases">
        <title>A Genomic Blueprint of the Chicken Gut Microbiome.</title>
        <authorList>
            <person name="Gilroy R."/>
            <person name="Ravi A."/>
            <person name="Getino M."/>
            <person name="Pursley I."/>
            <person name="Horton D.L."/>
            <person name="Alikhan N.-F."/>
            <person name="Baker D."/>
            <person name="Gharbi K."/>
            <person name="Hall N."/>
            <person name="Watson M."/>
            <person name="Adriaenssens E.M."/>
            <person name="Foster-Nyarko E."/>
            <person name="Jarju S."/>
            <person name="Secka A."/>
            <person name="Antonio M."/>
            <person name="Oren A."/>
            <person name="Chaudhuri R."/>
            <person name="La Ragione R.M."/>
            <person name="Hildebrand F."/>
            <person name="Pallen M.J."/>
        </authorList>
    </citation>
    <scope>NUCLEOTIDE SEQUENCE [LARGE SCALE GENOMIC DNA]</scope>
    <source>
        <strain evidence="6 7">Sa2BVA3</strain>
    </source>
</reference>
<keyword evidence="7" id="KW-1185">Reference proteome</keyword>
<feature type="repeat" description="ANK" evidence="3">
    <location>
        <begin position="904"/>
        <end position="936"/>
    </location>
</feature>
<feature type="region of interest" description="Disordered" evidence="4">
    <location>
        <begin position="326"/>
        <end position="346"/>
    </location>
</feature>
<name>A0ABR8UGR0_9GAMM</name>
<keyword evidence="5" id="KW-0472">Membrane</keyword>
<feature type="repeat" description="ANK" evidence="3">
    <location>
        <begin position="937"/>
        <end position="977"/>
    </location>
</feature>
<evidence type="ECO:0000313" key="7">
    <source>
        <dbReference type="Proteomes" id="UP000647183"/>
    </source>
</evidence>
<evidence type="ECO:0000256" key="3">
    <source>
        <dbReference type="PROSITE-ProRule" id="PRU00023"/>
    </source>
</evidence>